<name>A0A4Q7E6F9_9CYAN</name>
<dbReference type="GO" id="GO:0016787">
    <property type="term" value="F:hydrolase activity"/>
    <property type="evidence" value="ECO:0007669"/>
    <property type="project" value="UniProtKB-KW"/>
</dbReference>
<evidence type="ECO:0000259" key="2">
    <source>
        <dbReference type="Pfam" id="PF12697"/>
    </source>
</evidence>
<comment type="caution">
    <text evidence="3">The sequence shown here is derived from an EMBL/GenBank/DDBJ whole genome shotgun (WGS) entry which is preliminary data.</text>
</comment>
<feature type="transmembrane region" description="Helical" evidence="1">
    <location>
        <begin position="74"/>
        <end position="94"/>
    </location>
</feature>
<evidence type="ECO:0000313" key="4">
    <source>
        <dbReference type="Proteomes" id="UP000292459"/>
    </source>
</evidence>
<sequence length="375" mass="41167">MIRSRAKTRLVFLQIGLLSWGVLLVGLLAFLWLRPQGQFALSQLPLISIAAWLAGIGLVAFLVAGLLSRKTRVYILFFVAVLLVLVNGLAYFGAYTLTHYNDSMLPGLAFAPKPENASNPAEFGLDYATERITINDEEWLEAWRIPYYGEPQGTVLLFPGNGGNKAHQLMWPAGIFHQMGYHTLMVDFRGQGGSSGTSATMGLREAEDVAAAMAHAEQIGLPRPYVLYGVSAGSVAVMKAVDDGLQPDATILEMPFAHFMNAVKTRMKAQDFPTAGVAELLVFWGSIQHGENGFFHNPVNYARSMSMPTLILQGEKDRWTTLEEIDAIYDNLPGAKELVIFPNTGHSLLVTVDETFWTQSVRDFLQAQGLAQPSS</sequence>
<protein>
    <submittedName>
        <fullName evidence="3">Alpha/beta fold hydrolase</fullName>
    </submittedName>
</protein>
<keyword evidence="1" id="KW-0472">Membrane</keyword>
<gene>
    <name evidence="3" type="ORF">DYY88_14830</name>
</gene>
<evidence type="ECO:0000313" key="3">
    <source>
        <dbReference type="EMBL" id="RZM77841.1"/>
    </source>
</evidence>
<reference evidence="3 4" key="1">
    <citation type="submission" date="2018-11" db="EMBL/GenBank/DDBJ databases">
        <title>Whole genome sequencing of an environmental sample.</title>
        <authorList>
            <person name="Sarangi A.N."/>
            <person name="Singh D."/>
            <person name="Tripathy S."/>
        </authorList>
    </citation>
    <scope>NUCLEOTIDE SEQUENCE [LARGE SCALE GENOMIC DNA]</scope>
    <source>
        <strain evidence="3 4">Lakshadweep</strain>
    </source>
</reference>
<accession>A0A4Q7E6F9</accession>
<organism evidence="3 4">
    <name type="scientific">Leptolyngbya iicbica LK</name>
    <dbReference type="NCBI Taxonomy" id="2294035"/>
    <lineage>
        <taxon>Bacteria</taxon>
        <taxon>Bacillati</taxon>
        <taxon>Cyanobacteriota</taxon>
        <taxon>Cyanophyceae</taxon>
        <taxon>Leptolyngbyales</taxon>
        <taxon>Leptolyngbyaceae</taxon>
        <taxon>Leptolyngbya group</taxon>
        <taxon>Leptolyngbya</taxon>
        <taxon>Leptolyngbya iicbica</taxon>
    </lineage>
</organism>
<dbReference type="InterPro" id="IPR029058">
    <property type="entry name" value="AB_hydrolase_fold"/>
</dbReference>
<keyword evidence="1" id="KW-0812">Transmembrane</keyword>
<feature type="transmembrane region" description="Helical" evidence="1">
    <location>
        <begin position="12"/>
        <end position="33"/>
    </location>
</feature>
<dbReference type="SUPFAM" id="SSF53474">
    <property type="entry name" value="alpha/beta-Hydrolases"/>
    <property type="match status" value="1"/>
</dbReference>
<dbReference type="RefSeq" id="WP_084607061.1">
    <property type="nucleotide sequence ID" value="NZ_QVFV01000003.1"/>
</dbReference>
<feature type="transmembrane region" description="Helical" evidence="1">
    <location>
        <begin position="45"/>
        <end position="67"/>
    </location>
</feature>
<keyword evidence="3" id="KW-0378">Hydrolase</keyword>
<dbReference type="Proteomes" id="UP000292459">
    <property type="component" value="Unassembled WGS sequence"/>
</dbReference>
<dbReference type="InterPro" id="IPR000073">
    <property type="entry name" value="AB_hydrolase_1"/>
</dbReference>
<dbReference type="OrthoDB" id="9776685at2"/>
<dbReference type="Gene3D" id="3.40.50.1820">
    <property type="entry name" value="alpha/beta hydrolase"/>
    <property type="match status" value="1"/>
</dbReference>
<dbReference type="EMBL" id="QVFV01000003">
    <property type="protein sequence ID" value="RZM77841.1"/>
    <property type="molecule type" value="Genomic_DNA"/>
</dbReference>
<evidence type="ECO:0000256" key="1">
    <source>
        <dbReference type="SAM" id="Phobius"/>
    </source>
</evidence>
<feature type="domain" description="AB hydrolase-1" evidence="2">
    <location>
        <begin position="155"/>
        <end position="350"/>
    </location>
</feature>
<keyword evidence="4" id="KW-1185">Reference proteome</keyword>
<dbReference type="Pfam" id="PF12697">
    <property type="entry name" value="Abhydrolase_6"/>
    <property type="match status" value="1"/>
</dbReference>
<proteinExistence type="predicted"/>
<dbReference type="AlphaFoldDB" id="A0A4Q7E6F9"/>
<dbReference type="PANTHER" id="PTHR12277:SF79">
    <property type="entry name" value="XAA-PRO DIPEPTIDYL-PEPTIDASE-RELATED"/>
    <property type="match status" value="1"/>
</dbReference>
<keyword evidence="1" id="KW-1133">Transmembrane helix</keyword>
<dbReference type="PANTHER" id="PTHR12277">
    <property type="entry name" value="ALPHA/BETA HYDROLASE DOMAIN-CONTAINING PROTEIN"/>
    <property type="match status" value="1"/>
</dbReference>